<dbReference type="CTD" id="8240082"/>
<dbReference type="FunFam" id="1.20.120.350:FF:000019">
    <property type="entry name" value="Sodium channel protein"/>
    <property type="match status" value="1"/>
</dbReference>
<feature type="region of interest" description="Disordered" evidence="18">
    <location>
        <begin position="1"/>
        <end position="35"/>
    </location>
</feature>
<dbReference type="InterPro" id="IPR001696">
    <property type="entry name" value="Na_channel_asu"/>
</dbReference>
<feature type="transmembrane region" description="Helical" evidence="17">
    <location>
        <begin position="883"/>
        <end position="906"/>
    </location>
</feature>
<feature type="domain" description="Ion transport" evidence="19">
    <location>
        <begin position="682"/>
        <end position="913"/>
    </location>
</feature>
<feature type="transmembrane region" description="Helical" evidence="17">
    <location>
        <begin position="1245"/>
        <end position="1265"/>
    </location>
</feature>
<evidence type="ECO:0000256" key="7">
    <source>
        <dbReference type="ARBA" id="ARBA00022737"/>
    </source>
</evidence>
<dbReference type="Gene3D" id="1.10.238.10">
    <property type="entry name" value="EF-hand"/>
    <property type="match status" value="1"/>
</dbReference>
<dbReference type="FunFam" id="1.20.120.350:FF:000053">
    <property type="entry name" value="Sodium channel protein"/>
    <property type="match status" value="1"/>
</dbReference>
<reference evidence="21" key="2">
    <citation type="submission" date="2007-04" db="EMBL/GenBank/DDBJ databases">
        <title>The genome of the human body louse.</title>
        <authorList>
            <consortium name="The Human Body Louse Genome Consortium"/>
            <person name="Kirkness E."/>
            <person name="Walenz B."/>
            <person name="Hass B."/>
            <person name="Bruggner R."/>
            <person name="Strausberg R."/>
        </authorList>
    </citation>
    <scope>NUCLEOTIDE SEQUENCE</scope>
    <source>
        <strain evidence="21">USDA</strain>
    </source>
</reference>
<evidence type="ECO:0000256" key="1">
    <source>
        <dbReference type="ARBA" id="ARBA00004651"/>
    </source>
</evidence>
<dbReference type="GeneID" id="8240082"/>
<evidence type="ECO:0000313" key="23">
    <source>
        <dbReference type="Proteomes" id="UP000009046"/>
    </source>
</evidence>
<keyword evidence="15 17" id="KW-0739">Sodium transport</keyword>
<dbReference type="OrthoDB" id="2984333at2759"/>
<dbReference type="Pfam" id="PF00520">
    <property type="entry name" value="Ion_trans"/>
    <property type="match status" value="4"/>
</dbReference>
<dbReference type="InterPro" id="IPR044564">
    <property type="entry name" value="Na_chnl_inactivation_gate"/>
</dbReference>
<evidence type="ECO:0000256" key="11">
    <source>
        <dbReference type="ARBA" id="ARBA00023065"/>
    </source>
</evidence>
<dbReference type="HOGENOM" id="CLU_000540_5_1_1"/>
<evidence type="ECO:0000256" key="8">
    <source>
        <dbReference type="ARBA" id="ARBA00022882"/>
    </source>
</evidence>
<dbReference type="EMBL" id="DS235135">
    <property type="protein sequence ID" value="EEB12429.1"/>
    <property type="molecule type" value="Genomic_DNA"/>
</dbReference>
<dbReference type="KEGG" id="phu:Phum_PHUM178020"/>
<comment type="similarity">
    <text evidence="17">Belongs to the sodium channel (TC 1.A.1.10) family.</text>
</comment>
<feature type="region of interest" description="Disordered" evidence="18">
    <location>
        <begin position="1953"/>
        <end position="1973"/>
    </location>
</feature>
<dbReference type="EnsemblMetazoa" id="PHUM178020-RA">
    <property type="protein sequence ID" value="PHUM178020-PA"/>
    <property type="gene ID" value="PHUM178020"/>
</dbReference>
<feature type="compositionally biased region" description="Polar residues" evidence="18">
    <location>
        <begin position="2153"/>
        <end position="2163"/>
    </location>
</feature>
<comment type="subcellular location">
    <subcellularLocation>
        <location evidence="1 17">Cell membrane</location>
        <topology evidence="1 17">Multi-pass membrane protein</topology>
    </subcellularLocation>
</comment>
<keyword evidence="23" id="KW-1185">Reference proteome</keyword>
<dbReference type="FunFam" id="1.20.120.350:FF:000058">
    <property type="entry name" value="Sodium channel protein"/>
    <property type="match status" value="1"/>
</dbReference>
<dbReference type="EMBL" id="AAZO01002067">
    <property type="status" value="NOT_ANNOTATED_CDS"/>
    <property type="molecule type" value="Genomic_DNA"/>
</dbReference>
<dbReference type="InterPro" id="IPR005821">
    <property type="entry name" value="Ion_trans_dom"/>
</dbReference>
<protein>
    <recommendedName>
        <fullName evidence="17">Sodium channel protein</fullName>
    </recommendedName>
</protein>
<keyword evidence="12 17" id="KW-0472">Membrane</keyword>
<dbReference type="FunFam" id="1.10.287.70:FF:000370">
    <property type="entry name" value="Sodium channel protein 60E"/>
    <property type="match status" value="1"/>
</dbReference>
<gene>
    <name evidence="22" type="primary">8240082</name>
    <name evidence="21" type="ORF">Phum_PHUM178020</name>
</gene>
<keyword evidence="13" id="KW-1015">Disulfide bond</keyword>
<evidence type="ECO:0000256" key="5">
    <source>
        <dbReference type="ARBA" id="ARBA00022495"/>
    </source>
</evidence>
<evidence type="ECO:0000256" key="3">
    <source>
        <dbReference type="ARBA" id="ARBA00022461"/>
    </source>
</evidence>
<feature type="compositionally biased region" description="Polar residues" evidence="18">
    <location>
        <begin position="18"/>
        <end position="30"/>
    </location>
</feature>
<keyword evidence="3 17" id="KW-0894">Sodium channel</keyword>
<feature type="domain" description="Ion transport" evidence="19">
    <location>
        <begin position="144"/>
        <end position="419"/>
    </location>
</feature>
<dbReference type="Proteomes" id="UP000009046">
    <property type="component" value="Unassembled WGS sequence"/>
</dbReference>
<feature type="transmembrane region" description="Helical" evidence="17">
    <location>
        <begin position="1560"/>
        <end position="1580"/>
    </location>
</feature>
<dbReference type="SUPFAM" id="SSF81324">
    <property type="entry name" value="Voltage-gated potassium channels"/>
    <property type="match status" value="4"/>
</dbReference>
<dbReference type="Gene3D" id="1.20.120.350">
    <property type="entry name" value="Voltage-gated potassium channels. Chain C"/>
    <property type="match status" value="4"/>
</dbReference>
<feature type="region of interest" description="Disordered" evidence="18">
    <location>
        <begin position="994"/>
        <end position="1101"/>
    </location>
</feature>
<dbReference type="PANTHER" id="PTHR10037">
    <property type="entry name" value="VOLTAGE-GATED CATION CHANNEL CALCIUM AND SODIUM"/>
    <property type="match status" value="1"/>
</dbReference>
<evidence type="ECO:0000259" key="19">
    <source>
        <dbReference type="Pfam" id="PF00520"/>
    </source>
</evidence>
<feature type="transmembrane region" description="Helical" evidence="17">
    <location>
        <begin position="1474"/>
        <end position="1498"/>
    </location>
</feature>
<dbReference type="FunCoup" id="E0VGC3">
    <property type="interactions" value="57"/>
</dbReference>
<dbReference type="STRING" id="121224.E0VGC3"/>
<evidence type="ECO:0000256" key="10">
    <source>
        <dbReference type="ARBA" id="ARBA00023053"/>
    </source>
</evidence>
<dbReference type="EMBL" id="AAZO01002066">
    <property type="status" value="NOT_ANNOTATED_CDS"/>
    <property type="molecule type" value="Genomic_DNA"/>
</dbReference>
<keyword evidence="8 17" id="KW-0851">Voltage-gated channel</keyword>
<keyword evidence="14" id="KW-0325">Glycoprotein</keyword>
<reference evidence="21" key="1">
    <citation type="submission" date="2007-04" db="EMBL/GenBank/DDBJ databases">
        <title>Annotation of Pediculus humanus corporis strain USDA.</title>
        <authorList>
            <person name="Kirkness E."/>
            <person name="Hannick L."/>
            <person name="Hass B."/>
            <person name="Bruggner R."/>
            <person name="Lawson D."/>
            <person name="Bidwell S."/>
            <person name="Joardar V."/>
            <person name="Caler E."/>
            <person name="Walenz B."/>
            <person name="Inman J."/>
            <person name="Schobel S."/>
            <person name="Galinsky K."/>
            <person name="Amedeo P."/>
            <person name="Strausberg R."/>
        </authorList>
    </citation>
    <scope>NUCLEOTIDE SEQUENCE</scope>
    <source>
        <strain evidence="21">USDA</strain>
    </source>
</reference>
<keyword evidence="16 17" id="KW-0407">Ion channel</keyword>
<dbReference type="CDD" id="cd13433">
    <property type="entry name" value="Na_channel_gate"/>
    <property type="match status" value="1"/>
</dbReference>
<feature type="domain" description="Ion transport" evidence="19">
    <location>
        <begin position="1558"/>
        <end position="1809"/>
    </location>
</feature>
<feature type="transmembrane region" description="Helical" evidence="17">
    <location>
        <begin position="388"/>
        <end position="414"/>
    </location>
</feature>
<feature type="transmembrane region" description="Helical" evidence="17">
    <location>
        <begin position="1586"/>
        <end position="1607"/>
    </location>
</feature>
<feature type="region of interest" description="Disordered" evidence="18">
    <location>
        <begin position="2025"/>
        <end position="2048"/>
    </location>
</feature>
<accession>E0VGC3</accession>
<proteinExistence type="inferred from homology"/>
<keyword evidence="9 17" id="KW-1133">Transmembrane helix</keyword>
<keyword evidence="2 17" id="KW-0813">Transport</keyword>
<feature type="region of interest" description="Disordered" evidence="18">
    <location>
        <begin position="574"/>
        <end position="593"/>
    </location>
</feature>
<feature type="compositionally biased region" description="Basic residues" evidence="18">
    <location>
        <begin position="470"/>
        <end position="480"/>
    </location>
</feature>
<dbReference type="Pfam" id="PF16905">
    <property type="entry name" value="GPHH"/>
    <property type="match status" value="1"/>
</dbReference>
<feature type="compositionally biased region" description="Polar residues" evidence="18">
    <location>
        <begin position="1083"/>
        <end position="1092"/>
    </location>
</feature>
<sequence>MFQANLGRGLALGAKKQSPGTPNGPGNNTKPAVRQQVKPFTKESLERLESKTVQLVRDYGFQPRRKLSVQDGSILPTKFEPFPKKLYGRPLEEIDNFIYDETFCVVSKRFRKNYIHRFAATRSFFIFSPWNPVRQTCIFLSTNQLFDYVVMTTILLNCVFLAMTEPVEEAEFVFLAIYTAEMIIKAIAKGFILNKYTYLRNPWNWLDFVVITSGYATIGMEVGNLAGLRTFRVLRALKTVSIMPGLKTIINALLHSFKQLAEVMTLTIFCLMVFALFALQVYMGELRNKCVKIDKENVTGNEWVKSLWNTDNWLKNDDDSPVVCGNATGARHCPFGYVCLRVGENPNYGFTNFDNFLWSMLTTFQLITLDYWENVYNMVISSSGPVSVVFFTVVVFFGSFYLINLMLAVVALSYEEEAEITQEERRKDLVDHRDDSTFSFDPASLDVKQLDKNNKKKIDSKKGVLLSSYTRKKTKRRKGRVKEGNNDNSNNELNVKKQVTNTNDQQSNLNTQTPVSRPTVLELDNSNNQSEKEALMQSTTTATTVQQTEAVSELKKKKQLKNIGLKNTIKESSLDDSGVVDDHDENDGDDNSTVQKMQSVTIAVRTKEKEIRILKCNGVNSGQDPKKILKEQLYTLPSDYLSHVVVLDDLIDRNCETCMTCCVDYDGWLRFQNCLYKFVRDPLFELLITVCIVLNTMFLAMEHHGMSDSVRQALDIGNKVFTSIFTFECFLKLLALSKEFFDCGWNIFDLIIVSASLLDLSIEILDGLTVLRGLRLLRVLKLAQSWTTMKVLLSIIISTIGALGNLTFVLVIVIYIFAVIGMQLFSKDYTYEKFAPDPVPRWNFNDFFHSFMMIFRILCGEWIEPLWDCMRAESEEGGAKTCFFIFLPALVMGNFMVLNLFLALLLNSFNSEELKNKKEEVGEDSQITKSFERIRSIVNKKKFKKGIGKKFETFKLENTLQELLKKNSGQQTVVKKERAEFVLKCFDDSAQQSYNQSDAINSNSNSSGKNNNNNNNSNRSQEVKFEDDDYYKKKDRKDKVPSHGEQKEYVSSKNDDKYNVESKAFSSSTSDKTVSSIPEPMGLSSNSINSESDPIYSPASRSSLSTFNKRCSITLSMPTDPNFSFSLSSNGELEPELLPHSESVINKTSNKKSEESLANSIESLSQIPADNKKLYDQELSKSQTSLQNSSKQKISKNKNPQDCFPKHCYQRSACCNHLMETDLGKKWTNCRRSVLSVVDTPTFEWIILVLIFSSSITLCFEDIYLDNNKVLKNILYWTNLGFCALFSIEMLLKWVALGFWKYFTSFWTILDFIIVFVSIFSLLIEENENLKVLRSLRTLRALRPLRAISRWQGMRIVVNALMYAIPSIFNVLLVCLVFWLIFSIMGVQFFGGKFFKCIDEDGELLPVNVVNDKFECLYKNYTWTNSKITFDHVGQAYLALFQVATFEGWMEVMADAVDARGEDLQPQREANLYAYLYFVIFIVCGSFFTLNLFIGVIIDNFNMLKKKYEGGVLEMFLTESQKHYYTAMKKLGRKKPQKVIHRPLNKFLAMFYDLSNSRRFEIAIFILIFLNMVTMAVEHYDQPHAIFFVLEVSNAFFTTVFGLEALVKIVGLRYHYFTVPWNVFDFLLVLASILGILMEDIMIDFPISPTLLRVVRVFRIGRILRLIKAAKGIRKLLFALVVSLPALFNIGALLSLITFIYAIIGMSIFGHVKRQGALDDIVNFETFGRSMQLLFRLMTSAGWNDVLESLMIQPPDCNPQTHTSANGDCGYPLLAITYFTSFIIINYMIVINMYIAIILENFNQAHQEEEIGIVEDDLEMFYIRWSKYDPHATQFIRFNQLSDFIASLDPPLGISKPNIVALVSFNLPIARGNKIHCLDILHALVKHVLGHVEETDDFKKLQDQMDVKFKKQFPTRKELEIVSSTRIWKRQDKAARLIQKTFLDYMKRKKEKEKEDLEDEVTQTSSPGGWQGRLSAFLNVHRGSRASSRKSSRASEASDLSDIGGPWLNLPLLLLGRDVCITISEASPDKPEEEENDRKVQISSPPQFLTPLSITRRRSFNIIHRRGSSSSSSKDKKLILPSSEILRRRSVREKSTHAVKNSPPKQPPKEFIIKKPEKTKVLQQDSDGTISILAEQVIPSDINIFLTKSFTKKNSPTELSRPTNEPEKPIQIPRSTSKDGVDSTIVHALYFFKEYPEGNLTKP</sequence>
<evidence type="ECO:0000313" key="21">
    <source>
        <dbReference type="EMBL" id="EEB12429.1"/>
    </source>
</evidence>
<feature type="compositionally biased region" description="Low complexity" evidence="18">
    <location>
        <begin position="1066"/>
        <end position="1076"/>
    </location>
</feature>
<feature type="transmembrane region" description="Helical" evidence="17">
    <location>
        <begin position="1274"/>
        <end position="1296"/>
    </location>
</feature>
<dbReference type="FunFam" id="1.10.287.70:FF:000089">
    <property type="entry name" value="Sodium channel protein"/>
    <property type="match status" value="1"/>
</dbReference>
<dbReference type="Gene3D" id="1.10.287.70">
    <property type="match status" value="4"/>
</dbReference>
<dbReference type="VEuPathDB" id="VectorBase:PHUM178020"/>
<dbReference type="InterPro" id="IPR031649">
    <property type="entry name" value="GPHH_dom"/>
</dbReference>
<dbReference type="RefSeq" id="XP_002425167.1">
    <property type="nucleotide sequence ID" value="XM_002425122.1"/>
</dbReference>
<dbReference type="GO" id="GO:0086010">
    <property type="term" value="P:membrane depolarization during action potential"/>
    <property type="evidence" value="ECO:0007669"/>
    <property type="project" value="TreeGrafter"/>
</dbReference>
<evidence type="ECO:0000256" key="9">
    <source>
        <dbReference type="ARBA" id="ARBA00022989"/>
    </source>
</evidence>
<dbReference type="PRINTS" id="PR00170">
    <property type="entry name" value="NACHANNEL"/>
</dbReference>
<dbReference type="FunFam" id="1.10.287.70:FF:000047">
    <property type="entry name" value="Sodium channel protein"/>
    <property type="match status" value="1"/>
</dbReference>
<evidence type="ECO:0000256" key="14">
    <source>
        <dbReference type="ARBA" id="ARBA00023180"/>
    </source>
</evidence>
<keyword evidence="6 17" id="KW-0812">Transmembrane</keyword>
<feature type="domain" description="Ion transport" evidence="19">
    <location>
        <begin position="1241"/>
        <end position="1507"/>
    </location>
</feature>
<evidence type="ECO:0000256" key="15">
    <source>
        <dbReference type="ARBA" id="ARBA00023201"/>
    </source>
</evidence>
<feature type="transmembrane region" description="Helical" evidence="17">
    <location>
        <begin position="1619"/>
        <end position="1637"/>
    </location>
</feature>
<feature type="domain" description="Voltage-dependent L-type calcium channel IQ-associated" evidence="20">
    <location>
        <begin position="1821"/>
        <end position="1857"/>
    </location>
</feature>
<dbReference type="EMBL" id="AAZO01002065">
    <property type="status" value="NOT_ANNOTATED_CDS"/>
    <property type="molecule type" value="Genomic_DNA"/>
</dbReference>
<organism>
    <name type="scientific">Pediculus humanus subsp. corporis</name>
    <name type="common">Body louse</name>
    <dbReference type="NCBI Taxonomy" id="121224"/>
    <lineage>
        <taxon>Eukaryota</taxon>
        <taxon>Metazoa</taxon>
        <taxon>Ecdysozoa</taxon>
        <taxon>Arthropoda</taxon>
        <taxon>Hexapoda</taxon>
        <taxon>Insecta</taxon>
        <taxon>Pterygota</taxon>
        <taxon>Neoptera</taxon>
        <taxon>Paraneoptera</taxon>
        <taxon>Psocodea</taxon>
        <taxon>Troctomorpha</taxon>
        <taxon>Phthiraptera</taxon>
        <taxon>Anoplura</taxon>
        <taxon>Pediculidae</taxon>
        <taxon>Pediculus</taxon>
    </lineage>
</organism>
<feature type="region of interest" description="Disordered" evidence="18">
    <location>
        <begin position="469"/>
        <end position="519"/>
    </location>
</feature>
<evidence type="ECO:0000256" key="16">
    <source>
        <dbReference type="ARBA" id="ARBA00023303"/>
    </source>
</evidence>
<feature type="compositionally biased region" description="Low complexity" evidence="18">
    <location>
        <begin position="1001"/>
        <end position="1020"/>
    </location>
</feature>
<keyword evidence="5" id="KW-0691">RNA editing</keyword>
<evidence type="ECO:0000256" key="2">
    <source>
        <dbReference type="ARBA" id="ARBA00022448"/>
    </source>
</evidence>
<dbReference type="GO" id="GO:0005248">
    <property type="term" value="F:voltage-gated sodium channel activity"/>
    <property type="evidence" value="ECO:0007669"/>
    <property type="project" value="InterPro"/>
</dbReference>
<dbReference type="FunFam" id="1.10.238.10:FF:000150">
    <property type="entry name" value="Sodium channel protein"/>
    <property type="match status" value="1"/>
</dbReference>
<evidence type="ECO:0000313" key="22">
    <source>
        <dbReference type="EnsemblMetazoa" id="PHUM178020-PA"/>
    </source>
</evidence>
<keyword evidence="7" id="KW-0677">Repeat</keyword>
<dbReference type="FunFam" id="1.20.120.350:FF:000039">
    <property type="entry name" value="Sodium channel protein"/>
    <property type="match status" value="1"/>
</dbReference>
<feature type="compositionally biased region" description="Basic and acidic residues" evidence="18">
    <location>
        <begin position="1037"/>
        <end position="1060"/>
    </location>
</feature>
<dbReference type="InterPro" id="IPR043203">
    <property type="entry name" value="VGCC_Ca_Na"/>
</dbReference>
<dbReference type="eggNOG" id="KOG2301">
    <property type="taxonomic scope" value="Eukaryota"/>
</dbReference>
<dbReference type="PANTHER" id="PTHR10037:SF62">
    <property type="entry name" value="SODIUM CHANNEL PROTEIN 60E"/>
    <property type="match status" value="1"/>
</dbReference>
<feature type="transmembrane region" description="Helical" evidence="17">
    <location>
        <begin position="1302"/>
        <end position="1324"/>
    </location>
</feature>
<evidence type="ECO:0000256" key="4">
    <source>
        <dbReference type="ARBA" id="ARBA00022475"/>
    </source>
</evidence>
<keyword evidence="10 17" id="KW-0915">Sodium</keyword>
<comment type="caution">
    <text evidence="17">Lacks conserved residue(s) required for the propagation of feature annotation.</text>
</comment>
<feature type="transmembrane region" description="Helical" evidence="17">
    <location>
        <begin position="263"/>
        <end position="283"/>
    </location>
</feature>
<evidence type="ECO:0000256" key="13">
    <source>
        <dbReference type="ARBA" id="ARBA00023157"/>
    </source>
</evidence>
<evidence type="ECO:0000256" key="17">
    <source>
        <dbReference type="RuleBase" id="RU361132"/>
    </source>
</evidence>
<evidence type="ECO:0000259" key="20">
    <source>
        <dbReference type="Pfam" id="PF16905"/>
    </source>
</evidence>
<feature type="compositionally biased region" description="Polar residues" evidence="18">
    <location>
        <begin position="497"/>
        <end position="516"/>
    </location>
</feature>
<evidence type="ECO:0000256" key="18">
    <source>
        <dbReference type="SAM" id="MobiDB-lite"/>
    </source>
</evidence>
<comment type="function">
    <text evidence="17">Mediates the voltage-dependent sodium ion permeability of excitable membranes. Assuming opened or closed conformations in response to the voltage difference across the membrane, the protein forms a sodium-selective channel through which Na(+) ions may pass in accordance with their electrochemical gradient.</text>
</comment>
<reference evidence="22" key="3">
    <citation type="submission" date="2021-02" db="UniProtKB">
        <authorList>
            <consortium name="EnsemblMetazoa"/>
        </authorList>
    </citation>
    <scope>IDENTIFICATION</scope>
    <source>
        <strain evidence="22">USDA</strain>
    </source>
</reference>
<keyword evidence="11 17" id="KW-0406">Ion transport</keyword>
<evidence type="ECO:0000256" key="12">
    <source>
        <dbReference type="ARBA" id="ARBA00023136"/>
    </source>
</evidence>
<keyword evidence="4" id="KW-1003">Cell membrane</keyword>
<dbReference type="OMA" id="HDQLRLD"/>
<feature type="transmembrane region" description="Helical" evidence="17">
    <location>
        <begin position="791"/>
        <end position="824"/>
    </location>
</feature>
<dbReference type="GO" id="GO:0022843">
    <property type="term" value="F:voltage-gated monoatomic cation channel activity"/>
    <property type="evidence" value="ECO:0007669"/>
    <property type="project" value="UniProtKB-ARBA"/>
</dbReference>
<dbReference type="InterPro" id="IPR027359">
    <property type="entry name" value="Volt_channel_dom_sf"/>
</dbReference>
<feature type="region of interest" description="Disordered" evidence="18">
    <location>
        <begin position="2063"/>
        <end position="2110"/>
    </location>
</feature>
<dbReference type="InParanoid" id="E0VGC3"/>
<dbReference type="GO" id="GO:0001518">
    <property type="term" value="C:voltage-gated sodium channel complex"/>
    <property type="evidence" value="ECO:0007669"/>
    <property type="project" value="UniProtKB-UniRule"/>
</dbReference>
<feature type="transmembrane region" description="Helical" evidence="17">
    <location>
        <begin position="1356"/>
        <end position="1382"/>
    </location>
</feature>
<feature type="compositionally biased region" description="Acidic residues" evidence="18">
    <location>
        <begin position="578"/>
        <end position="590"/>
    </location>
</feature>
<feature type="transmembrane region" description="Helical" evidence="17">
    <location>
        <begin position="1676"/>
        <end position="1704"/>
    </location>
</feature>
<name>E0VGC3_PEDHC</name>
<feature type="region of interest" description="Disordered" evidence="18">
    <location>
        <begin position="2153"/>
        <end position="2179"/>
    </location>
</feature>
<evidence type="ECO:0000256" key="6">
    <source>
        <dbReference type="ARBA" id="ARBA00022692"/>
    </source>
</evidence>
<feature type="transmembrane region" description="Helical" evidence="17">
    <location>
        <begin position="1776"/>
        <end position="1799"/>
    </location>
</feature>
<dbReference type="GO" id="GO:0019228">
    <property type="term" value="P:neuronal action potential"/>
    <property type="evidence" value="ECO:0007669"/>
    <property type="project" value="TreeGrafter"/>
</dbReference>